<dbReference type="AlphaFoldDB" id="A0A7W7A7N3"/>
<evidence type="ECO:0000313" key="10">
    <source>
        <dbReference type="EMBL" id="MBB4611935.1"/>
    </source>
</evidence>
<evidence type="ECO:0000256" key="7">
    <source>
        <dbReference type="PROSITE-ProRule" id="PRU01091"/>
    </source>
</evidence>
<dbReference type="FunFam" id="1.10.10.10:FF:000005">
    <property type="entry name" value="Two-component system response regulator"/>
    <property type="match status" value="1"/>
</dbReference>
<evidence type="ECO:0000259" key="9">
    <source>
        <dbReference type="PROSITE" id="PS51755"/>
    </source>
</evidence>
<evidence type="ECO:0000256" key="6">
    <source>
        <dbReference type="PROSITE-ProRule" id="PRU00169"/>
    </source>
</evidence>
<dbReference type="SMART" id="SM00448">
    <property type="entry name" value="REC"/>
    <property type="match status" value="1"/>
</dbReference>
<dbReference type="RefSeq" id="WP_144902565.1">
    <property type="nucleotide sequence ID" value="NZ_JACHOA010000001.1"/>
</dbReference>
<evidence type="ECO:0000259" key="8">
    <source>
        <dbReference type="PROSITE" id="PS50110"/>
    </source>
</evidence>
<gene>
    <name evidence="10" type="ORF">GGR37_000181</name>
</gene>
<keyword evidence="11" id="KW-1185">Reference proteome</keyword>
<dbReference type="Gene3D" id="6.10.250.690">
    <property type="match status" value="1"/>
</dbReference>
<evidence type="ECO:0000256" key="1">
    <source>
        <dbReference type="ARBA" id="ARBA00022553"/>
    </source>
</evidence>
<dbReference type="Pfam" id="PF00486">
    <property type="entry name" value="Trans_reg_C"/>
    <property type="match status" value="1"/>
</dbReference>
<evidence type="ECO:0000256" key="5">
    <source>
        <dbReference type="ARBA" id="ARBA00023163"/>
    </source>
</evidence>
<comment type="caution">
    <text evidence="10">The sequence shown here is derived from an EMBL/GenBank/DDBJ whole genome shotgun (WGS) entry which is preliminary data.</text>
</comment>
<dbReference type="PANTHER" id="PTHR48111:SF76">
    <property type="entry name" value="TWO-COMPONENT RESPONSE REGULATOR"/>
    <property type="match status" value="1"/>
</dbReference>
<dbReference type="InterPro" id="IPR001789">
    <property type="entry name" value="Sig_transdc_resp-reg_receiver"/>
</dbReference>
<dbReference type="Gene3D" id="1.10.10.10">
    <property type="entry name" value="Winged helix-like DNA-binding domain superfamily/Winged helix DNA-binding domain"/>
    <property type="match status" value="1"/>
</dbReference>
<dbReference type="EMBL" id="JACHOA010000001">
    <property type="protein sequence ID" value="MBB4611935.1"/>
    <property type="molecule type" value="Genomic_DNA"/>
</dbReference>
<dbReference type="InterPro" id="IPR036388">
    <property type="entry name" value="WH-like_DNA-bd_sf"/>
</dbReference>
<dbReference type="PANTHER" id="PTHR48111">
    <property type="entry name" value="REGULATOR OF RPOS"/>
    <property type="match status" value="1"/>
</dbReference>
<keyword evidence="1 6" id="KW-0597">Phosphoprotein</keyword>
<evidence type="ECO:0000256" key="2">
    <source>
        <dbReference type="ARBA" id="ARBA00023012"/>
    </source>
</evidence>
<dbReference type="Pfam" id="PF00072">
    <property type="entry name" value="Response_reg"/>
    <property type="match status" value="1"/>
</dbReference>
<dbReference type="GO" id="GO:0032993">
    <property type="term" value="C:protein-DNA complex"/>
    <property type="evidence" value="ECO:0007669"/>
    <property type="project" value="TreeGrafter"/>
</dbReference>
<evidence type="ECO:0000256" key="4">
    <source>
        <dbReference type="ARBA" id="ARBA00023125"/>
    </source>
</evidence>
<keyword evidence="5" id="KW-0804">Transcription</keyword>
<dbReference type="InterPro" id="IPR011006">
    <property type="entry name" value="CheY-like_superfamily"/>
</dbReference>
<sequence length="228" mass="25170">MVGRILVVEDDDRLAEYIVNGLAEHGFTTDRASDGRDGLFHATDADYDVVILDRLLPGMDGLAILKAMRAAGIATPVIVLSALGATDDRVDGLTAGADDYLGKPFSFAELLARVHALQRRGKGMSVPQQSSLRCADLELDRLSRQVKRGARRIALQAREFRLLEYLMMHSGEVVTRTMLLEAVWDYHFDPGTNVIDVHISRLRKKLDEGEAMPLLHTVRGAGYRLSAD</sequence>
<dbReference type="GO" id="GO:0000976">
    <property type="term" value="F:transcription cis-regulatory region binding"/>
    <property type="evidence" value="ECO:0007669"/>
    <property type="project" value="TreeGrafter"/>
</dbReference>
<accession>A0A7W7A7N3</accession>
<dbReference type="GO" id="GO:0005829">
    <property type="term" value="C:cytosol"/>
    <property type="evidence" value="ECO:0007669"/>
    <property type="project" value="TreeGrafter"/>
</dbReference>
<dbReference type="GO" id="GO:0006355">
    <property type="term" value="P:regulation of DNA-templated transcription"/>
    <property type="evidence" value="ECO:0007669"/>
    <property type="project" value="InterPro"/>
</dbReference>
<dbReference type="PROSITE" id="PS51755">
    <property type="entry name" value="OMPR_PHOB"/>
    <property type="match status" value="1"/>
</dbReference>
<dbReference type="SUPFAM" id="SSF52172">
    <property type="entry name" value="CheY-like"/>
    <property type="match status" value="1"/>
</dbReference>
<reference evidence="10 11" key="1">
    <citation type="submission" date="2020-08" db="EMBL/GenBank/DDBJ databases">
        <title>Genomic Encyclopedia of Type Strains, Phase IV (KMG-IV): sequencing the most valuable type-strain genomes for metagenomic binning, comparative biology and taxonomic classification.</title>
        <authorList>
            <person name="Goeker M."/>
        </authorList>
    </citation>
    <scope>NUCLEOTIDE SEQUENCE [LARGE SCALE GENOMIC DNA]</scope>
    <source>
        <strain evidence="10 11">DSM 17507</strain>
    </source>
</reference>
<dbReference type="GO" id="GO:0000156">
    <property type="term" value="F:phosphorelay response regulator activity"/>
    <property type="evidence" value="ECO:0007669"/>
    <property type="project" value="TreeGrafter"/>
</dbReference>
<protein>
    <submittedName>
        <fullName evidence="10">Two-component system OmpR family response regulator</fullName>
    </submittedName>
</protein>
<dbReference type="InterPro" id="IPR001867">
    <property type="entry name" value="OmpR/PhoB-type_DNA-bd"/>
</dbReference>
<organism evidence="10 11">
    <name type="scientific">Novosphingobium taihuense</name>
    <dbReference type="NCBI Taxonomy" id="260085"/>
    <lineage>
        <taxon>Bacteria</taxon>
        <taxon>Pseudomonadati</taxon>
        <taxon>Pseudomonadota</taxon>
        <taxon>Alphaproteobacteria</taxon>
        <taxon>Sphingomonadales</taxon>
        <taxon>Sphingomonadaceae</taxon>
        <taxon>Novosphingobium</taxon>
    </lineage>
</organism>
<feature type="modified residue" description="4-aspartylphosphate" evidence="6">
    <location>
        <position position="53"/>
    </location>
</feature>
<keyword evidence="4 7" id="KW-0238">DNA-binding</keyword>
<dbReference type="PROSITE" id="PS50110">
    <property type="entry name" value="RESPONSE_REGULATORY"/>
    <property type="match status" value="1"/>
</dbReference>
<dbReference type="SMART" id="SM00862">
    <property type="entry name" value="Trans_reg_C"/>
    <property type="match status" value="1"/>
</dbReference>
<feature type="domain" description="OmpR/PhoB-type" evidence="9">
    <location>
        <begin position="129"/>
        <end position="227"/>
    </location>
</feature>
<keyword evidence="3" id="KW-0805">Transcription regulation</keyword>
<dbReference type="OrthoDB" id="9802426at2"/>
<proteinExistence type="predicted"/>
<keyword evidence="2" id="KW-0902">Two-component regulatory system</keyword>
<evidence type="ECO:0000256" key="3">
    <source>
        <dbReference type="ARBA" id="ARBA00023015"/>
    </source>
</evidence>
<evidence type="ECO:0000313" key="11">
    <source>
        <dbReference type="Proteomes" id="UP000538566"/>
    </source>
</evidence>
<dbReference type="CDD" id="cd00383">
    <property type="entry name" value="trans_reg_C"/>
    <property type="match status" value="1"/>
</dbReference>
<feature type="domain" description="Response regulatory" evidence="8">
    <location>
        <begin position="4"/>
        <end position="118"/>
    </location>
</feature>
<dbReference type="InterPro" id="IPR039420">
    <property type="entry name" value="WalR-like"/>
</dbReference>
<dbReference type="Gene3D" id="3.40.50.2300">
    <property type="match status" value="1"/>
</dbReference>
<dbReference type="Proteomes" id="UP000538566">
    <property type="component" value="Unassembled WGS sequence"/>
</dbReference>
<feature type="DNA-binding region" description="OmpR/PhoB-type" evidence="7">
    <location>
        <begin position="129"/>
        <end position="227"/>
    </location>
</feature>
<name>A0A7W7A7N3_9SPHN</name>